<protein>
    <submittedName>
        <fullName evidence="7">B9GR94 POPTR protein</fullName>
    </submittedName>
</protein>
<evidence type="ECO:0000256" key="4">
    <source>
        <dbReference type="ARBA" id="ARBA00023242"/>
    </source>
</evidence>
<feature type="compositionally biased region" description="Polar residues" evidence="5">
    <location>
        <begin position="263"/>
        <end position="277"/>
    </location>
</feature>
<dbReference type="FunFam" id="4.10.280.10:FF:000004">
    <property type="entry name" value="Basic helix-loop-helix transcription factor"/>
    <property type="match status" value="1"/>
</dbReference>
<feature type="compositionally biased region" description="Basic and acidic residues" evidence="5">
    <location>
        <begin position="327"/>
        <end position="336"/>
    </location>
</feature>
<feature type="domain" description="BHLH" evidence="6">
    <location>
        <begin position="327"/>
        <end position="376"/>
    </location>
</feature>
<dbReference type="GO" id="GO:0003700">
    <property type="term" value="F:DNA-binding transcription factor activity"/>
    <property type="evidence" value="ECO:0007669"/>
    <property type="project" value="InterPro"/>
</dbReference>
<feature type="region of interest" description="Disordered" evidence="5">
    <location>
        <begin position="456"/>
        <end position="484"/>
    </location>
</feature>
<evidence type="ECO:0000313" key="7">
    <source>
        <dbReference type="EMBL" id="UER43266.1"/>
    </source>
</evidence>
<dbReference type="GO" id="GO:0005634">
    <property type="term" value="C:nucleus"/>
    <property type="evidence" value="ECO:0007669"/>
    <property type="project" value="UniProtKB-SubCell"/>
</dbReference>
<reference evidence="7" key="1">
    <citation type="journal article" date="2019" name="Tree Physiol.">
        <title>Transcription factors involved in the regulatory networks governing the Calvin-Benson-Bassham cycle.</title>
        <authorList>
            <person name="Wang L."/>
            <person name="Xie J."/>
            <person name="Du Q."/>
            <person name="Song F."/>
            <person name="Xiao L."/>
            <person name="Quan M."/>
            <person name="Zhang D."/>
        </authorList>
    </citation>
    <scope>NUCLEOTIDE SEQUENCE</scope>
</reference>
<proteinExistence type="evidence at transcript level"/>
<dbReference type="GO" id="GO:0046983">
    <property type="term" value="F:protein dimerization activity"/>
    <property type="evidence" value="ECO:0007669"/>
    <property type="project" value="InterPro"/>
</dbReference>
<dbReference type="GO" id="GO:0010017">
    <property type="term" value="P:red or far-red light signaling pathway"/>
    <property type="evidence" value="ECO:0007669"/>
    <property type="project" value="UniProtKB-ARBA"/>
</dbReference>
<feature type="region of interest" description="Disordered" evidence="5">
    <location>
        <begin position="192"/>
        <end position="211"/>
    </location>
</feature>
<keyword evidence="2" id="KW-0805">Transcription regulation</keyword>
<dbReference type="CDD" id="cd11445">
    <property type="entry name" value="bHLH_AtPIF_like"/>
    <property type="match status" value="1"/>
</dbReference>
<dbReference type="InterPro" id="IPR047265">
    <property type="entry name" value="PIF1-like_bHLH"/>
</dbReference>
<dbReference type="InterPro" id="IPR011598">
    <property type="entry name" value="bHLH_dom"/>
</dbReference>
<keyword evidence="4" id="KW-0539">Nucleus</keyword>
<feature type="compositionally biased region" description="Basic and acidic residues" evidence="5">
    <location>
        <begin position="287"/>
        <end position="305"/>
    </location>
</feature>
<dbReference type="InterPro" id="IPR036638">
    <property type="entry name" value="HLH_DNA-bd_sf"/>
</dbReference>
<comment type="subcellular location">
    <subcellularLocation>
        <location evidence="1">Nucleus</location>
    </subcellularLocation>
</comment>
<dbReference type="InterPro" id="IPR044273">
    <property type="entry name" value="PIF3-like"/>
</dbReference>
<dbReference type="PANTHER" id="PTHR46807:SF8">
    <property type="entry name" value="TRANSCRIPTION FACTOR PIF1-LIKE ISOFORM X2"/>
    <property type="match status" value="1"/>
</dbReference>
<dbReference type="PANTHER" id="PTHR46807">
    <property type="entry name" value="TRANSCRIPTION FACTOR PIF3"/>
    <property type="match status" value="1"/>
</dbReference>
<evidence type="ECO:0000259" key="6">
    <source>
        <dbReference type="PROSITE" id="PS50888"/>
    </source>
</evidence>
<dbReference type="Gene3D" id="4.10.280.10">
    <property type="entry name" value="Helix-loop-helix DNA-binding domain"/>
    <property type="match status" value="1"/>
</dbReference>
<dbReference type="SMART" id="SM00353">
    <property type="entry name" value="HLH"/>
    <property type="match status" value="1"/>
</dbReference>
<dbReference type="Pfam" id="PF00010">
    <property type="entry name" value="HLH"/>
    <property type="match status" value="1"/>
</dbReference>
<sequence length="567" mass="63044">MNPYVPDFEMDDDYSLPPPPSTHTRPRKPAMQEEEIMELLWQNGQVVMHSQRSQKKSSSPPSKLDDAVLPAHQLPGTKEIRSSHDQQQEHHHLFMQEDEMASWLHHPLNDTNFDHDFCADLLYPPTASTASITREAAVTNAAASPARGATQRTEARSYPGLYAAVSAPRPPIPPVRRAEVVQNFAYFSRHRAGGVSESGPSNSKSMIRESTVVDSCETPTARISETAFARSVDNTCGTMNGAAVAGTVSSAPSSNREMMTNPCEMTSTSSPDCSSANAEPPALMSPVEDRKRKGREEEAECHSEDAEFESADANKQIRGSMSSKRSRAAEVHNLSERRRRDRINEKMRALQELIPRCNKSDKASMLDEAIEYLKSLQLQVQMMSMGCSMVPMMFPGFQQYMPPMGIGMGMGMEMGLSRPMMPFPNILAGAPSATPAAAAHLVPRFPVPPFHVPPIPAPDPSRVQPANQVDPVLGSPGQQNPSQPRVPNFVDPYQHYLGLYQMQLPGVPQVYIHLFFLSFSFYINLTRAFMCLYLCSPFHYHFLTRNCQAFSCFMFDRGWSLLQAKCK</sequence>
<keyword evidence="3" id="KW-0804">Transcription</keyword>
<organism evidence="7">
    <name type="scientific">Populus tomentosa</name>
    <name type="common">Chinese white poplar</name>
    <dbReference type="NCBI Taxonomy" id="118781"/>
    <lineage>
        <taxon>Eukaryota</taxon>
        <taxon>Viridiplantae</taxon>
        <taxon>Streptophyta</taxon>
        <taxon>Embryophyta</taxon>
        <taxon>Tracheophyta</taxon>
        <taxon>Spermatophyta</taxon>
        <taxon>Magnoliopsida</taxon>
        <taxon>eudicotyledons</taxon>
        <taxon>Gunneridae</taxon>
        <taxon>Pentapetalae</taxon>
        <taxon>rosids</taxon>
        <taxon>fabids</taxon>
        <taxon>Malpighiales</taxon>
        <taxon>Salicaceae</taxon>
        <taxon>Saliceae</taxon>
        <taxon>Populus</taxon>
    </lineage>
</organism>
<dbReference type="EMBL" id="MK345521">
    <property type="protein sequence ID" value="UER43266.1"/>
    <property type="molecule type" value="mRNA"/>
</dbReference>
<dbReference type="SUPFAM" id="SSF47459">
    <property type="entry name" value="HLH, helix-loop-helix DNA-binding domain"/>
    <property type="match status" value="1"/>
</dbReference>
<accession>A0A8K1S097</accession>
<dbReference type="PROSITE" id="PS50888">
    <property type="entry name" value="BHLH"/>
    <property type="match status" value="1"/>
</dbReference>
<name>A0A8K1S097_POPTO</name>
<evidence type="ECO:0000256" key="5">
    <source>
        <dbReference type="SAM" id="MobiDB-lite"/>
    </source>
</evidence>
<feature type="region of interest" description="Disordered" evidence="5">
    <location>
        <begin position="263"/>
        <end position="336"/>
    </location>
</feature>
<feature type="region of interest" description="Disordered" evidence="5">
    <location>
        <begin position="1"/>
        <end position="68"/>
    </location>
</feature>
<evidence type="ECO:0000256" key="1">
    <source>
        <dbReference type="ARBA" id="ARBA00004123"/>
    </source>
</evidence>
<dbReference type="AlphaFoldDB" id="A0A8K1S097"/>
<evidence type="ECO:0000256" key="2">
    <source>
        <dbReference type="ARBA" id="ARBA00023015"/>
    </source>
</evidence>
<evidence type="ECO:0000256" key="3">
    <source>
        <dbReference type="ARBA" id="ARBA00023163"/>
    </source>
</evidence>